<reference evidence="1 2" key="1">
    <citation type="submission" date="2015-11" db="EMBL/GenBank/DDBJ databases">
        <title>Exploring the genomic traits of fungus-feeding bacterial genus Collimonas.</title>
        <authorList>
            <person name="Song C."/>
            <person name="Schmidt R."/>
            <person name="de Jager V."/>
            <person name="Krzyzanowska D."/>
            <person name="Jongedijk E."/>
            <person name="Cankar K."/>
            <person name="Beekwilder J."/>
            <person name="van Veen A."/>
            <person name="de Boer W."/>
            <person name="van Veen J.A."/>
            <person name="Garbeva P."/>
        </authorList>
    </citation>
    <scope>NUCLEOTIDE SEQUENCE [LARGE SCALE GENOMIC DNA]</scope>
    <source>
        <strain evidence="1 2">Ter6</strain>
    </source>
</reference>
<gene>
    <name evidence="1" type="ORF">CFter6_1646</name>
</gene>
<dbReference type="EMBL" id="CP013232">
    <property type="protein sequence ID" value="AMO94348.1"/>
    <property type="molecule type" value="Genomic_DNA"/>
</dbReference>
<name>A0A127P9B9_9BURK</name>
<evidence type="ECO:0000313" key="2">
    <source>
        <dbReference type="Proteomes" id="UP000072421"/>
    </source>
</evidence>
<sequence length="38" mass="4518">MKMKALWYTFKLFAQFVIFVQIVCTNCWRKSLASISIT</sequence>
<accession>A0A127P9B9</accession>
<protein>
    <submittedName>
        <fullName evidence="1">Uncharacterized protein</fullName>
    </submittedName>
</protein>
<dbReference type="Proteomes" id="UP000072421">
    <property type="component" value="Chromosome"/>
</dbReference>
<evidence type="ECO:0000313" key="1">
    <source>
        <dbReference type="EMBL" id="AMO94348.1"/>
    </source>
</evidence>
<dbReference type="AlphaFoldDB" id="A0A127P9B9"/>
<organism evidence="1">
    <name type="scientific">Collimonas fungivorans</name>
    <dbReference type="NCBI Taxonomy" id="158899"/>
    <lineage>
        <taxon>Bacteria</taxon>
        <taxon>Pseudomonadati</taxon>
        <taxon>Pseudomonadota</taxon>
        <taxon>Betaproteobacteria</taxon>
        <taxon>Burkholderiales</taxon>
        <taxon>Oxalobacteraceae</taxon>
        <taxon>Collimonas</taxon>
    </lineage>
</organism>
<proteinExistence type="predicted"/>